<feature type="region of interest" description="Disordered" evidence="1">
    <location>
        <begin position="304"/>
        <end position="378"/>
    </location>
</feature>
<evidence type="ECO:0000313" key="3">
    <source>
        <dbReference type="Proteomes" id="UP000299102"/>
    </source>
</evidence>
<feature type="compositionally biased region" description="Basic and acidic residues" evidence="1">
    <location>
        <begin position="9"/>
        <end position="28"/>
    </location>
</feature>
<feature type="region of interest" description="Disordered" evidence="1">
    <location>
        <begin position="261"/>
        <end position="291"/>
    </location>
</feature>
<reference evidence="2 3" key="1">
    <citation type="journal article" date="2019" name="Commun. Biol.">
        <title>The bagworm genome reveals a unique fibroin gene that provides high tensile strength.</title>
        <authorList>
            <person name="Kono N."/>
            <person name="Nakamura H."/>
            <person name="Ohtoshi R."/>
            <person name="Tomita M."/>
            <person name="Numata K."/>
            <person name="Arakawa K."/>
        </authorList>
    </citation>
    <scope>NUCLEOTIDE SEQUENCE [LARGE SCALE GENOMIC DNA]</scope>
</reference>
<feature type="region of interest" description="Disordered" evidence="1">
    <location>
        <begin position="1"/>
        <end position="28"/>
    </location>
</feature>
<organism evidence="2 3">
    <name type="scientific">Eumeta variegata</name>
    <name type="common">Bagworm moth</name>
    <name type="synonym">Eumeta japonica</name>
    <dbReference type="NCBI Taxonomy" id="151549"/>
    <lineage>
        <taxon>Eukaryota</taxon>
        <taxon>Metazoa</taxon>
        <taxon>Ecdysozoa</taxon>
        <taxon>Arthropoda</taxon>
        <taxon>Hexapoda</taxon>
        <taxon>Insecta</taxon>
        <taxon>Pterygota</taxon>
        <taxon>Neoptera</taxon>
        <taxon>Endopterygota</taxon>
        <taxon>Lepidoptera</taxon>
        <taxon>Glossata</taxon>
        <taxon>Ditrysia</taxon>
        <taxon>Tineoidea</taxon>
        <taxon>Psychidae</taxon>
        <taxon>Oiketicinae</taxon>
        <taxon>Eumeta</taxon>
    </lineage>
</organism>
<proteinExistence type="predicted"/>
<dbReference type="EMBL" id="BGZK01000189">
    <property type="protein sequence ID" value="GBP27077.1"/>
    <property type="molecule type" value="Genomic_DNA"/>
</dbReference>
<gene>
    <name evidence="2" type="ORF">EVAR_16744_1</name>
</gene>
<accession>A0A4C1ULU8</accession>
<evidence type="ECO:0000313" key="2">
    <source>
        <dbReference type="EMBL" id="GBP27077.1"/>
    </source>
</evidence>
<dbReference type="AlphaFoldDB" id="A0A4C1ULU8"/>
<evidence type="ECO:0000256" key="1">
    <source>
        <dbReference type="SAM" id="MobiDB-lite"/>
    </source>
</evidence>
<protein>
    <submittedName>
        <fullName evidence="2">Uncharacterized protein</fullName>
    </submittedName>
</protein>
<comment type="caution">
    <text evidence="2">The sequence shown here is derived from an EMBL/GenBank/DDBJ whole genome shotgun (WGS) entry which is preliminary data.</text>
</comment>
<dbReference type="Proteomes" id="UP000299102">
    <property type="component" value="Unassembled WGS sequence"/>
</dbReference>
<name>A0A4C1ULU8_EUMVA</name>
<keyword evidence="3" id="KW-1185">Reference proteome</keyword>
<feature type="compositionally biased region" description="Polar residues" evidence="1">
    <location>
        <begin position="261"/>
        <end position="272"/>
    </location>
</feature>
<sequence>MTDNGTELKVGRGAEAKTGTERKQRKDQKELLRKFLASRRVSSSKFVPYLHLETRITQEVDQKTAIRVPAMWVALVPRKHPPPNAVIQKQPRYEIPAKIRRPSFSGRDCDAPTPTGTKQVSFGMQMLGRLLLGARPRRNFSNYPHQAPNLISTPQSKHIPGFPRARVRAPLNERKGPRPNLDLNFLCPSCHLALRTCGRATSTRTNNRKEQTHYTRAAPPALHEEREGTERLVDLHKHDDKRYSAETSNRSNVLVPTRSKFSTISKPNTTTRPVLKGIVTSSETSPGMSPRAFTKLAIAKLRLDRGRRNKKLNVRSGDPRQERRKKRGRPAGTRSSTAPRLFQSRAGDGDKPRRISSYQPLLASPRCSLISQDEQKRI</sequence>